<dbReference type="PANTHER" id="PTHR31270">
    <property type="entry name" value="GLUTAMINYL-PEPTIDE CYCLOTRANSFERASE"/>
    <property type="match status" value="1"/>
</dbReference>
<dbReference type="Proteomes" id="UP001325680">
    <property type="component" value="Chromosome"/>
</dbReference>
<dbReference type="Gene3D" id="2.130.10.10">
    <property type="entry name" value="YVTN repeat-like/Quinoprotein amine dehydrogenase"/>
    <property type="match status" value="1"/>
</dbReference>
<sequence>MLIITAHIAKLFQWMKCRSFERLPVVICVSGLWSIFMLLAGCKNRQQGDGQPPESVVPVIPYITTAIYPHDTTLFTEGLVFHNGLLYESGGAPPEHPFTRSVIGVSDLATGSFTPEIEIDRSKYFGEGIVFLNNKLYQLTYKNRKGFVYDATTFKKIGEFTYANTEGWGMTTDGNSVIMSDGTEHLTFLDPDTYKPARILKVTENGMIRDSLNELEYINGFLYANIWYRPEIVKIDIGSGEVVAKLNLTSIVNAVAARKPGSLEMNGIAYDSTTGRVAVTGKFWPSVYEIDFQK</sequence>
<keyword evidence="1" id="KW-0812">Transmembrane</keyword>
<dbReference type="Pfam" id="PF05096">
    <property type="entry name" value="Glu_cyclase_2"/>
    <property type="match status" value="1"/>
</dbReference>
<dbReference type="InterPro" id="IPR011044">
    <property type="entry name" value="Quino_amine_DH_bsu"/>
</dbReference>
<dbReference type="InterPro" id="IPR007788">
    <property type="entry name" value="QCT"/>
</dbReference>
<feature type="transmembrane region" description="Helical" evidence="1">
    <location>
        <begin position="23"/>
        <end position="41"/>
    </location>
</feature>
<name>A0ABZ0WAF9_9BACT</name>
<keyword evidence="3" id="KW-1185">Reference proteome</keyword>
<dbReference type="EMBL" id="CP139960">
    <property type="protein sequence ID" value="WQD40267.1"/>
    <property type="molecule type" value="Genomic_DNA"/>
</dbReference>
<keyword evidence="1" id="KW-0472">Membrane</keyword>
<evidence type="ECO:0000313" key="3">
    <source>
        <dbReference type="Proteomes" id="UP001325680"/>
    </source>
</evidence>
<dbReference type="InterPro" id="IPR015943">
    <property type="entry name" value="WD40/YVTN_repeat-like_dom_sf"/>
</dbReference>
<evidence type="ECO:0000256" key="1">
    <source>
        <dbReference type="SAM" id="Phobius"/>
    </source>
</evidence>
<proteinExistence type="predicted"/>
<reference evidence="2 3" key="1">
    <citation type="submission" date="2023-12" db="EMBL/GenBank/DDBJ databases">
        <title>Genome sequencing and assembly of bacterial species from a model synthetic community.</title>
        <authorList>
            <person name="Hogle S.L."/>
        </authorList>
    </citation>
    <scope>NUCLEOTIDE SEQUENCE [LARGE SCALE GENOMIC DNA]</scope>
    <source>
        <strain evidence="2 3">HAMBI_3031</strain>
    </source>
</reference>
<organism evidence="2 3">
    <name type="scientific">Niabella yanshanensis</name>
    <dbReference type="NCBI Taxonomy" id="577386"/>
    <lineage>
        <taxon>Bacteria</taxon>
        <taxon>Pseudomonadati</taxon>
        <taxon>Bacteroidota</taxon>
        <taxon>Chitinophagia</taxon>
        <taxon>Chitinophagales</taxon>
        <taxon>Chitinophagaceae</taxon>
        <taxon>Niabella</taxon>
    </lineage>
</organism>
<dbReference type="SUPFAM" id="SSF50969">
    <property type="entry name" value="YVTN repeat-like/Quinoprotein amine dehydrogenase"/>
    <property type="match status" value="1"/>
</dbReference>
<keyword evidence="1" id="KW-1133">Transmembrane helix</keyword>
<protein>
    <submittedName>
        <fullName evidence="2">Glutaminyl-peptide cyclotransferase</fullName>
    </submittedName>
</protein>
<evidence type="ECO:0000313" key="2">
    <source>
        <dbReference type="EMBL" id="WQD40267.1"/>
    </source>
</evidence>
<dbReference type="RefSeq" id="WP_114789647.1">
    <property type="nucleotide sequence ID" value="NZ_CP139960.1"/>
</dbReference>
<gene>
    <name evidence="2" type="ORF">U0035_08935</name>
</gene>
<dbReference type="PANTHER" id="PTHR31270:SF1">
    <property type="entry name" value="GLUTAMINYL-PEPTIDE CYCLOTRANSFERASE"/>
    <property type="match status" value="1"/>
</dbReference>
<accession>A0ABZ0WAF9</accession>